<keyword evidence="8 10" id="KW-0413">Isomerase</keyword>
<accession>A0A0D6JFU4</accession>
<comment type="similarity">
    <text evidence="4 10">Belongs to the NAD(P)-dependent epimerase/dehydratase family.</text>
</comment>
<dbReference type="RefSeq" id="WP_046478276.1">
    <property type="nucleotide sequence ID" value="NZ_LN829118.1"/>
</dbReference>
<dbReference type="KEGG" id="fiy:BN1229_v1_2312"/>
<dbReference type="InterPro" id="IPR036291">
    <property type="entry name" value="NAD(P)-bd_dom_sf"/>
</dbReference>
<evidence type="ECO:0000256" key="9">
    <source>
        <dbReference type="ARBA" id="ARBA00023277"/>
    </source>
</evidence>
<dbReference type="InterPro" id="IPR001509">
    <property type="entry name" value="Epimerase_deHydtase"/>
</dbReference>
<gene>
    <name evidence="12" type="primary">exoB</name>
    <name evidence="12" type="ORF">YBN1229_v1_2312</name>
</gene>
<organism evidence="12 13">
    <name type="scientific">Candidatus Filomicrobium marinum</name>
    <dbReference type="NCBI Taxonomy" id="1608628"/>
    <lineage>
        <taxon>Bacteria</taxon>
        <taxon>Pseudomonadati</taxon>
        <taxon>Pseudomonadota</taxon>
        <taxon>Alphaproteobacteria</taxon>
        <taxon>Hyphomicrobiales</taxon>
        <taxon>Hyphomicrobiaceae</taxon>
        <taxon>Filomicrobium</taxon>
    </lineage>
</organism>
<dbReference type="InterPro" id="IPR005886">
    <property type="entry name" value="UDP_G4E"/>
</dbReference>
<dbReference type="Proteomes" id="UP000033187">
    <property type="component" value="Chromosome 1"/>
</dbReference>
<reference evidence="13" key="1">
    <citation type="submission" date="2015-02" db="EMBL/GenBank/DDBJ databases">
        <authorList>
            <person name="Chooi Y.-H."/>
        </authorList>
    </citation>
    <scope>NUCLEOTIDE SEQUENCE [LARGE SCALE GENOMIC DNA]</scope>
    <source>
        <strain evidence="13">strain Y</strain>
    </source>
</reference>
<dbReference type="NCBIfam" id="TIGR01179">
    <property type="entry name" value="galE"/>
    <property type="match status" value="1"/>
</dbReference>
<dbReference type="KEGG" id="fil:BN1229_v1_2312"/>
<sequence length="330" mass="35805">MTILVTGGAGYIGSHMVLELRDAGESVVVLDNLSTGFRWAVPDDVPLIVGDVGDMDLVCRIAKEWNVEAIIHFAGSIIVPESVSNPLKYYQNNTGNSRNLIEAAVRSGIDKFIFSSTAAVYGMPEENPVSETATLRPMSPYGTSKMMTEFMLADVARAHDFNYVALRYFNVAGADPDGRTGQSTPQATHLIKVACETALGMRPYMQVFGTDYPTPDGTCIRDFIHVKDLARAHMKALAHLRSGGASEIFNCGYSRGASVLEVVEAVKRASGANFDVRMTARRPGDPAAIVAASAKIREALGWQPEYDDLDVIVAQAFAWERHLVGLREAS</sequence>
<keyword evidence="13" id="KW-1185">Reference proteome</keyword>
<evidence type="ECO:0000256" key="5">
    <source>
        <dbReference type="ARBA" id="ARBA00013189"/>
    </source>
</evidence>
<evidence type="ECO:0000313" key="12">
    <source>
        <dbReference type="EMBL" id="CPR19768.1"/>
    </source>
</evidence>
<dbReference type="GO" id="GO:0003978">
    <property type="term" value="F:UDP-glucose 4-epimerase activity"/>
    <property type="evidence" value="ECO:0007669"/>
    <property type="project" value="UniProtKB-UniRule"/>
</dbReference>
<dbReference type="GO" id="GO:0033499">
    <property type="term" value="P:galactose catabolic process via UDP-galactose, Leloir pathway"/>
    <property type="evidence" value="ECO:0007669"/>
    <property type="project" value="TreeGrafter"/>
</dbReference>
<evidence type="ECO:0000256" key="4">
    <source>
        <dbReference type="ARBA" id="ARBA00007637"/>
    </source>
</evidence>
<evidence type="ECO:0000256" key="8">
    <source>
        <dbReference type="ARBA" id="ARBA00023235"/>
    </source>
</evidence>
<dbReference type="SUPFAM" id="SSF51735">
    <property type="entry name" value="NAD(P)-binding Rossmann-fold domains"/>
    <property type="match status" value="1"/>
</dbReference>
<comment type="subunit">
    <text evidence="10">Homodimer.</text>
</comment>
<name>A0A0D6JFU4_9HYPH</name>
<dbReference type="CDD" id="cd05247">
    <property type="entry name" value="UDP_G4E_1_SDR_e"/>
    <property type="match status" value="1"/>
</dbReference>
<protein>
    <recommendedName>
        <fullName evidence="6 10">UDP-glucose 4-epimerase</fullName>
        <ecNumber evidence="5 10">5.1.3.2</ecNumber>
    </recommendedName>
</protein>
<evidence type="ECO:0000259" key="11">
    <source>
        <dbReference type="Pfam" id="PF01370"/>
    </source>
</evidence>
<evidence type="ECO:0000256" key="1">
    <source>
        <dbReference type="ARBA" id="ARBA00000083"/>
    </source>
</evidence>
<keyword evidence="9 10" id="KW-0119">Carbohydrate metabolism</keyword>
<dbReference type="EC" id="5.1.3.2" evidence="5 10"/>
<evidence type="ECO:0000256" key="10">
    <source>
        <dbReference type="RuleBase" id="RU366046"/>
    </source>
</evidence>
<dbReference type="Pfam" id="PF01370">
    <property type="entry name" value="Epimerase"/>
    <property type="match status" value="1"/>
</dbReference>
<evidence type="ECO:0000256" key="3">
    <source>
        <dbReference type="ARBA" id="ARBA00004947"/>
    </source>
</evidence>
<evidence type="ECO:0000256" key="7">
    <source>
        <dbReference type="ARBA" id="ARBA00023027"/>
    </source>
</evidence>
<dbReference type="AlphaFoldDB" id="A0A0D6JFU4"/>
<evidence type="ECO:0000313" key="13">
    <source>
        <dbReference type="Proteomes" id="UP000033187"/>
    </source>
</evidence>
<evidence type="ECO:0000256" key="6">
    <source>
        <dbReference type="ARBA" id="ARBA00018569"/>
    </source>
</evidence>
<proteinExistence type="inferred from homology"/>
<dbReference type="EMBL" id="LN829119">
    <property type="protein sequence ID" value="CPR19768.1"/>
    <property type="molecule type" value="Genomic_DNA"/>
</dbReference>
<keyword evidence="7 10" id="KW-0520">NAD</keyword>
<dbReference type="Gene3D" id="3.90.25.10">
    <property type="entry name" value="UDP-galactose 4-epimerase, domain 1"/>
    <property type="match status" value="1"/>
</dbReference>
<dbReference type="Gene3D" id="3.40.50.720">
    <property type="entry name" value="NAD(P)-binding Rossmann-like Domain"/>
    <property type="match status" value="1"/>
</dbReference>
<comment type="cofactor">
    <cofactor evidence="2 10">
        <name>NAD(+)</name>
        <dbReference type="ChEBI" id="CHEBI:57540"/>
    </cofactor>
</comment>
<evidence type="ECO:0000256" key="2">
    <source>
        <dbReference type="ARBA" id="ARBA00001911"/>
    </source>
</evidence>
<dbReference type="PANTHER" id="PTHR43725">
    <property type="entry name" value="UDP-GLUCOSE 4-EPIMERASE"/>
    <property type="match status" value="1"/>
</dbReference>
<comment type="catalytic activity">
    <reaction evidence="1 10">
        <text>UDP-alpha-D-glucose = UDP-alpha-D-galactose</text>
        <dbReference type="Rhea" id="RHEA:22168"/>
        <dbReference type="ChEBI" id="CHEBI:58885"/>
        <dbReference type="ChEBI" id="CHEBI:66914"/>
        <dbReference type="EC" id="5.1.3.2"/>
    </reaction>
</comment>
<feature type="domain" description="NAD-dependent epimerase/dehydratase" evidence="11">
    <location>
        <begin position="3"/>
        <end position="252"/>
    </location>
</feature>
<dbReference type="OrthoDB" id="9801785at2"/>
<dbReference type="UniPathway" id="UPA00214"/>
<dbReference type="PANTHER" id="PTHR43725:SF53">
    <property type="entry name" value="UDP-ARABINOSE 4-EPIMERASE 1"/>
    <property type="match status" value="1"/>
</dbReference>
<comment type="pathway">
    <text evidence="3 10">Carbohydrate metabolism; galactose metabolism.</text>
</comment>